<dbReference type="OMA" id="WEGSNDQ"/>
<sequence>MPSNKVLFLVFGVLALVFAVSMSAEVAERDSDVISDRRYRWPSSEQGSDEEDDHEDDDDVQDGDDQDDSDEFEEIEIWELAPESGESSESVEGSEESGSHEA</sequence>
<evidence type="ECO:0000313" key="3">
    <source>
        <dbReference type="Proteomes" id="UP001652661"/>
    </source>
</evidence>
<feature type="chain" id="PRO_5027625187" evidence="2">
    <location>
        <begin position="24"/>
        <end position="102"/>
    </location>
</feature>
<name>A0A6P4IZS7_DROKI</name>
<feature type="signal peptide" evidence="2">
    <location>
        <begin position="1"/>
        <end position="23"/>
    </location>
</feature>
<dbReference type="RefSeq" id="XP_017034085.1">
    <property type="nucleotide sequence ID" value="XM_017178596.2"/>
</dbReference>
<organism evidence="3 4">
    <name type="scientific">Drosophila kikkawai</name>
    <name type="common">Fruit fly</name>
    <dbReference type="NCBI Taxonomy" id="30033"/>
    <lineage>
        <taxon>Eukaryota</taxon>
        <taxon>Metazoa</taxon>
        <taxon>Ecdysozoa</taxon>
        <taxon>Arthropoda</taxon>
        <taxon>Hexapoda</taxon>
        <taxon>Insecta</taxon>
        <taxon>Pterygota</taxon>
        <taxon>Neoptera</taxon>
        <taxon>Endopterygota</taxon>
        <taxon>Diptera</taxon>
        <taxon>Brachycera</taxon>
        <taxon>Muscomorpha</taxon>
        <taxon>Ephydroidea</taxon>
        <taxon>Drosophilidae</taxon>
        <taxon>Drosophila</taxon>
        <taxon>Sophophora</taxon>
    </lineage>
</organism>
<reference evidence="4" key="1">
    <citation type="submission" date="2025-08" db="UniProtKB">
        <authorList>
            <consortium name="RefSeq"/>
        </authorList>
    </citation>
    <scope>IDENTIFICATION</scope>
    <source>
        <strain evidence="4">14028-0561.14</strain>
        <tissue evidence="4">Whole fly</tissue>
    </source>
</reference>
<dbReference type="AlphaFoldDB" id="A0A6P4IZS7"/>
<keyword evidence="2" id="KW-0732">Signal</keyword>
<feature type="compositionally biased region" description="Basic and acidic residues" evidence="1">
    <location>
        <begin position="29"/>
        <end position="39"/>
    </location>
</feature>
<keyword evidence="3" id="KW-1185">Reference proteome</keyword>
<feature type="region of interest" description="Disordered" evidence="1">
    <location>
        <begin position="29"/>
        <end position="102"/>
    </location>
</feature>
<dbReference type="GeneID" id="108082974"/>
<feature type="compositionally biased region" description="Acidic residues" evidence="1">
    <location>
        <begin position="47"/>
        <end position="77"/>
    </location>
</feature>
<dbReference type="Proteomes" id="UP001652661">
    <property type="component" value="Chromosome 3L"/>
</dbReference>
<gene>
    <name evidence="4" type="primary">LOC108082974</name>
</gene>
<evidence type="ECO:0000313" key="4">
    <source>
        <dbReference type="RefSeq" id="XP_017034085.1"/>
    </source>
</evidence>
<evidence type="ECO:0000256" key="1">
    <source>
        <dbReference type="SAM" id="MobiDB-lite"/>
    </source>
</evidence>
<accession>A0A6P4IZS7</accession>
<evidence type="ECO:0000256" key="2">
    <source>
        <dbReference type="SAM" id="SignalP"/>
    </source>
</evidence>
<proteinExistence type="predicted"/>
<protein>
    <submittedName>
        <fullName evidence="4">Anaphase-promoting complex subunit 15B</fullName>
    </submittedName>
</protein>